<dbReference type="InterPro" id="IPR050109">
    <property type="entry name" value="HTH-type_TetR-like_transc_reg"/>
</dbReference>
<keyword evidence="2 4" id="KW-0238">DNA-binding</keyword>
<dbReference type="PANTHER" id="PTHR30055">
    <property type="entry name" value="HTH-TYPE TRANSCRIPTIONAL REGULATOR RUTR"/>
    <property type="match status" value="1"/>
</dbReference>
<evidence type="ECO:0000256" key="1">
    <source>
        <dbReference type="ARBA" id="ARBA00023015"/>
    </source>
</evidence>
<dbReference type="PROSITE" id="PS50977">
    <property type="entry name" value="HTH_TETR_2"/>
    <property type="match status" value="1"/>
</dbReference>
<evidence type="ECO:0000256" key="3">
    <source>
        <dbReference type="ARBA" id="ARBA00023163"/>
    </source>
</evidence>
<comment type="caution">
    <text evidence="6">The sequence shown here is derived from an EMBL/GenBank/DDBJ whole genome shotgun (WGS) entry which is preliminary data.</text>
</comment>
<dbReference type="InterPro" id="IPR009057">
    <property type="entry name" value="Homeodomain-like_sf"/>
</dbReference>
<accession>A0A418XYX2</accession>
<dbReference type="Gene3D" id="1.10.357.10">
    <property type="entry name" value="Tetracycline Repressor, domain 2"/>
    <property type="match status" value="1"/>
</dbReference>
<feature type="domain" description="HTH tetR-type" evidence="5">
    <location>
        <begin position="12"/>
        <end position="72"/>
    </location>
</feature>
<gene>
    <name evidence="6" type="ORF">D4A39_07030</name>
</gene>
<dbReference type="AlphaFoldDB" id="A0A418XYX2"/>
<dbReference type="GO" id="GO:0000976">
    <property type="term" value="F:transcription cis-regulatory region binding"/>
    <property type="evidence" value="ECO:0007669"/>
    <property type="project" value="TreeGrafter"/>
</dbReference>
<dbReference type="SUPFAM" id="SSF48498">
    <property type="entry name" value="Tetracyclin repressor-like, C-terminal domain"/>
    <property type="match status" value="1"/>
</dbReference>
<dbReference type="GO" id="GO:0003700">
    <property type="term" value="F:DNA-binding transcription factor activity"/>
    <property type="evidence" value="ECO:0007669"/>
    <property type="project" value="TreeGrafter"/>
</dbReference>
<dbReference type="Pfam" id="PF13305">
    <property type="entry name" value="TetR_C_33"/>
    <property type="match status" value="1"/>
</dbReference>
<keyword evidence="3" id="KW-0804">Transcription</keyword>
<evidence type="ECO:0000256" key="2">
    <source>
        <dbReference type="ARBA" id="ARBA00023125"/>
    </source>
</evidence>
<dbReference type="PRINTS" id="PR00455">
    <property type="entry name" value="HTHTETR"/>
</dbReference>
<dbReference type="InterPro" id="IPR001647">
    <property type="entry name" value="HTH_TetR"/>
</dbReference>
<dbReference type="InterPro" id="IPR025996">
    <property type="entry name" value="MT1864/Rv1816-like_C"/>
</dbReference>
<dbReference type="Proteomes" id="UP000283734">
    <property type="component" value="Unassembled WGS sequence"/>
</dbReference>
<dbReference type="PANTHER" id="PTHR30055:SF234">
    <property type="entry name" value="HTH-TYPE TRANSCRIPTIONAL REGULATOR BETI"/>
    <property type="match status" value="1"/>
</dbReference>
<evidence type="ECO:0000259" key="5">
    <source>
        <dbReference type="PROSITE" id="PS50977"/>
    </source>
</evidence>
<evidence type="ECO:0000313" key="7">
    <source>
        <dbReference type="Proteomes" id="UP000283734"/>
    </source>
</evidence>
<keyword evidence="1" id="KW-0805">Transcription regulation</keyword>
<protein>
    <submittedName>
        <fullName evidence="6">TetR/AcrR family transcriptional regulator</fullName>
    </submittedName>
</protein>
<dbReference type="RefSeq" id="WP_119917756.1">
    <property type="nucleotide sequence ID" value="NZ_CAXGPP010000010.1"/>
</dbReference>
<proteinExistence type="predicted"/>
<dbReference type="Pfam" id="PF00440">
    <property type="entry name" value="TetR_N"/>
    <property type="match status" value="1"/>
</dbReference>
<feature type="DNA-binding region" description="H-T-H motif" evidence="4">
    <location>
        <begin position="35"/>
        <end position="54"/>
    </location>
</feature>
<evidence type="ECO:0000256" key="4">
    <source>
        <dbReference type="PROSITE-ProRule" id="PRU00335"/>
    </source>
</evidence>
<dbReference type="EMBL" id="QYYA01000002">
    <property type="protein sequence ID" value="RJG18225.1"/>
    <property type="molecule type" value="Genomic_DNA"/>
</dbReference>
<dbReference type="InterPro" id="IPR036271">
    <property type="entry name" value="Tet_transcr_reg_TetR-rel_C_sf"/>
</dbReference>
<sequence length="205" mass="22781">MAKKAKTDAEIAAFRESVCDAATRLFIERGPQNVTMRQIASELGVSPMTPYRYFKDKDEILAAVRAAAFNRFSEGLEAAVANAPDARSMGRAVGDAYVDFATRYPAAYQLIFTLNQPNEERYPELRAANARAQENMVDYVRRMIAAGLLEGDAQLIGYMFWASLHGIVVLDLGSGLRGMDGHTLREKIMRTLYAGMKVHPPRLDD</sequence>
<dbReference type="OrthoDB" id="270177at2"/>
<keyword evidence="7" id="KW-1185">Reference proteome</keyword>
<organism evidence="6 7">
    <name type="scientific">Alcanivorax profundi</name>
    <dbReference type="NCBI Taxonomy" id="2338368"/>
    <lineage>
        <taxon>Bacteria</taxon>
        <taxon>Pseudomonadati</taxon>
        <taxon>Pseudomonadota</taxon>
        <taxon>Gammaproteobacteria</taxon>
        <taxon>Oceanospirillales</taxon>
        <taxon>Alcanivoracaceae</taxon>
        <taxon>Alcanivorax</taxon>
    </lineage>
</organism>
<name>A0A418XYX2_9GAMM</name>
<reference evidence="6 7" key="1">
    <citation type="submission" date="2018-09" db="EMBL/GenBank/DDBJ databases">
        <title>Alcanivorax profundi sp. nov., isolated from 1000 m-depth seawater of the Mariana Trench.</title>
        <authorList>
            <person name="Liu J."/>
        </authorList>
    </citation>
    <scope>NUCLEOTIDE SEQUENCE [LARGE SCALE GENOMIC DNA]</scope>
    <source>
        <strain evidence="6 7">MTEO17</strain>
    </source>
</reference>
<dbReference type="SUPFAM" id="SSF46689">
    <property type="entry name" value="Homeodomain-like"/>
    <property type="match status" value="1"/>
</dbReference>
<evidence type="ECO:0000313" key="6">
    <source>
        <dbReference type="EMBL" id="RJG18225.1"/>
    </source>
</evidence>